<dbReference type="PANTHER" id="PTHR12965:SF0">
    <property type="entry name" value="VACUOLAR PROTEIN SORTING-ASSOCIATED PROTEIN 54"/>
    <property type="match status" value="1"/>
</dbReference>
<feature type="domain" description="Vacuolar protein sorting-associated protein 54 C-terminal" evidence="12">
    <location>
        <begin position="568"/>
        <end position="707"/>
    </location>
</feature>
<gene>
    <name evidence="14" type="primary">LOC100175958</name>
</gene>
<feature type="compositionally biased region" description="Low complexity" evidence="11">
    <location>
        <begin position="388"/>
        <end position="403"/>
    </location>
</feature>
<keyword evidence="8" id="KW-0175">Coiled coil</keyword>
<dbReference type="Pfam" id="PF07928">
    <property type="entry name" value="Vps54"/>
    <property type="match status" value="1"/>
</dbReference>
<dbReference type="FunCoup" id="F6R1A2">
    <property type="interactions" value="229"/>
</dbReference>
<keyword evidence="5" id="KW-0597">Phosphoprotein</keyword>
<feature type="domain" description="Vacuolar protein sorting-associated protein 54 N-terminal" evidence="13">
    <location>
        <begin position="49"/>
        <end position="200"/>
    </location>
</feature>
<dbReference type="OMA" id="QKQAVML"/>
<feature type="region of interest" description="Disordered" evidence="11">
    <location>
        <begin position="385"/>
        <end position="407"/>
    </location>
</feature>
<comment type="similarity">
    <text evidence="2">Belongs to the VPS54 family.</text>
</comment>
<evidence type="ECO:0000256" key="3">
    <source>
        <dbReference type="ARBA" id="ARBA00017665"/>
    </source>
</evidence>
<organism evidence="14 15">
    <name type="scientific">Ciona intestinalis</name>
    <name type="common">Transparent sea squirt</name>
    <name type="synonym">Ascidia intestinalis</name>
    <dbReference type="NCBI Taxonomy" id="7719"/>
    <lineage>
        <taxon>Eukaryota</taxon>
        <taxon>Metazoa</taxon>
        <taxon>Chordata</taxon>
        <taxon>Tunicata</taxon>
        <taxon>Ascidiacea</taxon>
        <taxon>Phlebobranchia</taxon>
        <taxon>Cionidae</taxon>
        <taxon>Ciona</taxon>
    </lineage>
</organism>
<dbReference type="GO" id="GO:0005829">
    <property type="term" value="C:cytosol"/>
    <property type="evidence" value="ECO:0007669"/>
    <property type="project" value="GOC"/>
</dbReference>
<dbReference type="AlphaFoldDB" id="F6R1A2"/>
<comment type="function">
    <text evidence="9">Acts as a component of the GARP complex that is involved in retrograde transport from early and late endosomes to the trans-Golgi network (TGN). The GARP complex is required for the maintenance of the cycling of mannose 6-phosphate receptors between the TGN and endosomes, this cycling is necessary for proper lysosomal sorting of acid hydrolases such as CTSD. Within the GARP complex, required to tether the complex to the TGN. Not involved in endocytic recycling.</text>
</comment>
<dbReference type="Ensembl" id="ENSCINT00000013509.4">
    <property type="protein sequence ID" value="ENSCINP00000013509.4"/>
    <property type="gene ID" value="ENSCING00000006576.4"/>
</dbReference>
<evidence type="ECO:0000256" key="11">
    <source>
        <dbReference type="SAM" id="MobiDB-lite"/>
    </source>
</evidence>
<comment type="subunit">
    <text evidence="10">Component of the Golgi-associated retrograde protein (GARP) complex, also called VFT (VPS fifty-three) complex, composed of VPS51, VPS52, VPS53 and VPS54. EIPR1 interacts with GARP complex and mediates its recruitment to the trans-Golgi network. Interacts with VPS51 in an EIPR1-independent manner.</text>
</comment>
<keyword evidence="4" id="KW-0813">Transport</keyword>
<reference evidence="14" key="2">
    <citation type="submission" date="2025-08" db="UniProtKB">
        <authorList>
            <consortium name="Ensembl"/>
        </authorList>
    </citation>
    <scope>IDENTIFICATION</scope>
</reference>
<dbReference type="GO" id="GO:0019905">
    <property type="term" value="F:syntaxin binding"/>
    <property type="evidence" value="ECO:0000318"/>
    <property type="project" value="GO_Central"/>
</dbReference>
<proteinExistence type="inferred from homology"/>
<evidence type="ECO:0000256" key="9">
    <source>
        <dbReference type="ARBA" id="ARBA00058043"/>
    </source>
</evidence>
<keyword evidence="6" id="KW-0653">Protein transport</keyword>
<comment type="subcellular location">
    <subcellularLocation>
        <location evidence="1">Golgi apparatus</location>
        <location evidence="1">trans-Golgi network</location>
    </subcellularLocation>
</comment>
<evidence type="ECO:0000256" key="10">
    <source>
        <dbReference type="ARBA" id="ARBA00063265"/>
    </source>
</evidence>
<dbReference type="HOGENOM" id="CLU_005185_1_0_1"/>
<evidence type="ECO:0000256" key="7">
    <source>
        <dbReference type="ARBA" id="ARBA00023034"/>
    </source>
</evidence>
<evidence type="ECO:0000256" key="2">
    <source>
        <dbReference type="ARBA" id="ARBA00009150"/>
    </source>
</evidence>
<evidence type="ECO:0000256" key="5">
    <source>
        <dbReference type="ARBA" id="ARBA00022553"/>
    </source>
</evidence>
<dbReference type="GO" id="GO:0015031">
    <property type="term" value="P:protein transport"/>
    <property type="evidence" value="ECO:0007669"/>
    <property type="project" value="UniProtKB-KW"/>
</dbReference>
<dbReference type="Gene3D" id="1.20.1280.130">
    <property type="match status" value="1"/>
</dbReference>
<evidence type="ECO:0000313" key="14">
    <source>
        <dbReference type="Ensembl" id="ENSCINP00000013509.4"/>
    </source>
</evidence>
<dbReference type="PANTHER" id="PTHR12965">
    <property type="entry name" value="VACUOLAR PROTEIN SORTING 54"/>
    <property type="match status" value="1"/>
</dbReference>
<dbReference type="Pfam" id="PF10475">
    <property type="entry name" value="Vps54_N"/>
    <property type="match status" value="1"/>
</dbReference>
<keyword evidence="15" id="KW-1185">Reference proteome</keyword>
<dbReference type="STRING" id="7719.ENSCINP00000013509"/>
<protein>
    <recommendedName>
        <fullName evidence="3">Vacuolar protein sorting-associated protein 54</fullName>
    </recommendedName>
</protein>
<dbReference type="InterPro" id="IPR012501">
    <property type="entry name" value="Vps54_C"/>
</dbReference>
<evidence type="ECO:0000259" key="12">
    <source>
        <dbReference type="Pfam" id="PF07928"/>
    </source>
</evidence>
<dbReference type="InParanoid" id="F6R1A2"/>
<evidence type="ECO:0000256" key="6">
    <source>
        <dbReference type="ARBA" id="ARBA00022927"/>
    </source>
</evidence>
<dbReference type="Gene3D" id="6.10.250.860">
    <property type="match status" value="1"/>
</dbReference>
<dbReference type="GO" id="GO:0006896">
    <property type="term" value="P:Golgi to vacuole transport"/>
    <property type="evidence" value="ECO:0000318"/>
    <property type="project" value="GO_Central"/>
</dbReference>
<dbReference type="InterPro" id="IPR019515">
    <property type="entry name" value="VPS54_N"/>
</dbReference>
<evidence type="ECO:0000313" key="15">
    <source>
        <dbReference type="Proteomes" id="UP000008144"/>
    </source>
</evidence>
<dbReference type="Proteomes" id="UP000008144">
    <property type="component" value="Unassembled WGS sequence"/>
</dbReference>
<dbReference type="FunFam" id="1.20.1280.130:FF:000001">
    <property type="entry name" value="Vacuolar protein sorting-associated protein 54"/>
    <property type="match status" value="1"/>
</dbReference>
<keyword evidence="7" id="KW-0333">Golgi apparatus</keyword>
<accession>F6R1A2</accession>
<reference evidence="14" key="3">
    <citation type="submission" date="2025-09" db="UniProtKB">
        <authorList>
            <consortium name="Ensembl"/>
        </authorList>
    </citation>
    <scope>IDENTIFICATION</scope>
</reference>
<name>F6R1A2_CIOIN</name>
<dbReference type="GO" id="GO:0042147">
    <property type="term" value="P:retrograde transport, endosome to Golgi"/>
    <property type="evidence" value="ECO:0000318"/>
    <property type="project" value="GO_Central"/>
</dbReference>
<sequence length="815" mass="92752">KSCATLKSIPKIFLHKDFSMMIPTTFASVLTSQDATNSRKESSSSKLLQEKLSHYLDMVEVAIARQISVQSEAFFKAMSFHEKLHEYLNSTLVKTQQLLLKTQQIRSAIVTCSLRVVQLHRERMNSADLLTKLHLMVTVHQTQPTIQLLLSTNEYAGSLDLIRTTQDVLQQELNGIQCFRHLGCQLTEMERVIGQMMKQEMEDCFRIEINRPMSDGHMCSQPHRVTAVTLGLLRLGHFDFIDSYREEIESSVKRIIKDIVCDAVNQHCDVIMEHETLAAKMRMLDFKSWVEMLDCVFDALIVFVRRMKTFIELVSEVGLASVERGDTYRSSRRKHKVEPRVVDVSTNHVEYDDSNNLFIGESMDDLASYEDELVATAAHCYVTEDDQQSSQSSEQNEAETTSNCSEETISSEDFEKLSKVLRSTLCWVVGFQHDRCVKILLAKGKDNSLDKLKSSEFLVLAKSVKRYTNEADALIATSCGDNGINGPLGGAIQSQASRFISRFHDERKNKLSLILDNEVWKQAEVPPELSLLLQNLVDGKLSSSENEVTRSEDPTSSKSCELLVLDGRRFAVVGTVLMLMKMVSEYCRCCDDLPMSATDLVHRLRDLLTFFNSRTCQLVLGAGALQLVGLKTITTKHLSLASQCLELVLYCLPSIRTHFESQLMKVHHVNDDHMKHKAVLRHFDHVTRIYQEHIMEIENKLLAIVENVVTRNIKKWEVKAPVPSSTMRNICKQICKFHETIRVLLPEKQTKGILIRLNKEFKRQIHDSLTQWNIRNDGGPQHGLVAADLKYYELSIKGLPGIENVELLLQTVWDA</sequence>
<evidence type="ECO:0000256" key="1">
    <source>
        <dbReference type="ARBA" id="ARBA00004601"/>
    </source>
</evidence>
<evidence type="ECO:0000256" key="8">
    <source>
        <dbReference type="ARBA" id="ARBA00023054"/>
    </source>
</evidence>
<dbReference type="GO" id="GO:0000938">
    <property type="term" value="C:GARP complex"/>
    <property type="evidence" value="ECO:0000318"/>
    <property type="project" value="GO_Central"/>
</dbReference>
<evidence type="ECO:0000256" key="4">
    <source>
        <dbReference type="ARBA" id="ARBA00022448"/>
    </source>
</evidence>
<reference evidence="15" key="1">
    <citation type="journal article" date="2002" name="Science">
        <title>The draft genome of Ciona intestinalis: insights into chordate and vertebrate origins.</title>
        <authorList>
            <person name="Dehal P."/>
            <person name="Satou Y."/>
            <person name="Campbell R.K."/>
            <person name="Chapman J."/>
            <person name="Degnan B."/>
            <person name="De Tomaso A."/>
            <person name="Davidson B."/>
            <person name="Di Gregorio A."/>
            <person name="Gelpke M."/>
            <person name="Goodstein D.M."/>
            <person name="Harafuji N."/>
            <person name="Hastings K.E."/>
            <person name="Ho I."/>
            <person name="Hotta K."/>
            <person name="Huang W."/>
            <person name="Kawashima T."/>
            <person name="Lemaire P."/>
            <person name="Martinez D."/>
            <person name="Meinertzhagen I.A."/>
            <person name="Necula S."/>
            <person name="Nonaka M."/>
            <person name="Putnam N."/>
            <person name="Rash S."/>
            <person name="Saiga H."/>
            <person name="Satake M."/>
            <person name="Terry A."/>
            <person name="Yamada L."/>
            <person name="Wang H.G."/>
            <person name="Awazu S."/>
            <person name="Azumi K."/>
            <person name="Boore J."/>
            <person name="Branno M."/>
            <person name="Chin-Bow S."/>
            <person name="DeSantis R."/>
            <person name="Doyle S."/>
            <person name="Francino P."/>
            <person name="Keys D.N."/>
            <person name="Haga S."/>
            <person name="Hayashi H."/>
            <person name="Hino K."/>
            <person name="Imai K.S."/>
            <person name="Inaba K."/>
            <person name="Kano S."/>
            <person name="Kobayashi K."/>
            <person name="Kobayashi M."/>
            <person name="Lee B.I."/>
            <person name="Makabe K.W."/>
            <person name="Manohar C."/>
            <person name="Matassi G."/>
            <person name="Medina M."/>
            <person name="Mochizuki Y."/>
            <person name="Mount S."/>
            <person name="Morishita T."/>
            <person name="Miura S."/>
            <person name="Nakayama A."/>
            <person name="Nishizaka S."/>
            <person name="Nomoto H."/>
            <person name="Ohta F."/>
            <person name="Oishi K."/>
            <person name="Rigoutsos I."/>
            <person name="Sano M."/>
            <person name="Sasaki A."/>
            <person name="Sasakura Y."/>
            <person name="Shoguchi E."/>
            <person name="Shin-i T."/>
            <person name="Spagnuolo A."/>
            <person name="Stainier D."/>
            <person name="Suzuki M.M."/>
            <person name="Tassy O."/>
            <person name="Takatori N."/>
            <person name="Tokuoka M."/>
            <person name="Yagi K."/>
            <person name="Yoshizaki F."/>
            <person name="Wada S."/>
            <person name="Zhang C."/>
            <person name="Hyatt P.D."/>
            <person name="Larimer F."/>
            <person name="Detter C."/>
            <person name="Doggett N."/>
            <person name="Glavina T."/>
            <person name="Hawkins T."/>
            <person name="Richardson P."/>
            <person name="Lucas S."/>
            <person name="Kohara Y."/>
            <person name="Levine M."/>
            <person name="Satoh N."/>
            <person name="Rokhsar D.S."/>
        </authorList>
    </citation>
    <scope>NUCLEOTIDE SEQUENCE [LARGE SCALE GENOMIC DNA]</scope>
</reference>
<dbReference type="GeneTree" id="ENSGT00390000000583"/>
<dbReference type="InterPro" id="IPR039745">
    <property type="entry name" value="Vps54"/>
</dbReference>
<evidence type="ECO:0000259" key="13">
    <source>
        <dbReference type="Pfam" id="PF10475"/>
    </source>
</evidence>